<dbReference type="OrthoDB" id="2016723at2759"/>
<evidence type="ECO:0000313" key="4">
    <source>
        <dbReference type="Proteomes" id="UP000095767"/>
    </source>
</evidence>
<dbReference type="Proteomes" id="UP000095767">
    <property type="component" value="Unassembled WGS sequence"/>
</dbReference>
<evidence type="ECO:0000256" key="1">
    <source>
        <dbReference type="SAM" id="MobiDB-lite"/>
    </source>
</evidence>
<dbReference type="Pfam" id="PF25072">
    <property type="entry name" value="DUF7796"/>
    <property type="match status" value="1"/>
</dbReference>
<proteinExistence type="predicted"/>
<dbReference type="PANTHER" id="PTHR35112">
    <property type="entry name" value="OS08G0360500 PROTEIN"/>
    <property type="match status" value="1"/>
</dbReference>
<keyword evidence="4" id="KW-1185">Reference proteome</keyword>
<feature type="region of interest" description="Disordered" evidence="1">
    <location>
        <begin position="46"/>
        <end position="72"/>
    </location>
</feature>
<sequence>MKVVTSLGEPGLLTAASRRRTRRRLAPVLAPLLLFLAAAELSFPSQPSLAPRDAADSSSPPPPPRRDRRQAQQQRVAVCLVGGARRFELTGPSIARHVLAPLLAAGAAPDVFLHGPLDADAHRLSVLARAAPSGASLAAVRVFRPERIAGLLQYFQLVEGCLDLIRERESRGNFTYAWVLRTRVDGFWSAPLDPEDAFHPTAYVVPEGSRFGGLNDRLGAGARGASDAALSRLSALPRLAAAGYRDLNSESAFRAQLRAAGVSAREHRFPFCVLSDRTYSFPPWSKSAVPVASLGSPGPLSGAKCRPCRPACRGECVARHVSRLHRGWSWTEWRNGTLELCDASGPWERGWEALFDEVAGAEAAAVRRSVARMGADECVAEMEALRARAERWDAPSPDEICSLRFGVRSPPGGPPRQFFGRR</sequence>
<dbReference type="PANTHER" id="PTHR35112:SF1">
    <property type="entry name" value="RING_FYVE_PHD ZINC FINGER SUPERFAMILY PROTEIN"/>
    <property type="match status" value="1"/>
</dbReference>
<evidence type="ECO:0000313" key="3">
    <source>
        <dbReference type="EMBL" id="OEL23077.1"/>
    </source>
</evidence>
<gene>
    <name evidence="3" type="ORF">BAE44_0015905</name>
</gene>
<dbReference type="EMBL" id="LWDX02043595">
    <property type="protein sequence ID" value="OEL23077.1"/>
    <property type="molecule type" value="Genomic_DNA"/>
</dbReference>
<dbReference type="InterPro" id="IPR056698">
    <property type="entry name" value="DUF7796"/>
</dbReference>
<comment type="caution">
    <text evidence="3">The sequence shown here is derived from an EMBL/GenBank/DDBJ whole genome shotgun (WGS) entry which is preliminary data.</text>
</comment>
<organism evidence="3 4">
    <name type="scientific">Dichanthelium oligosanthes</name>
    <dbReference type="NCBI Taxonomy" id="888268"/>
    <lineage>
        <taxon>Eukaryota</taxon>
        <taxon>Viridiplantae</taxon>
        <taxon>Streptophyta</taxon>
        <taxon>Embryophyta</taxon>
        <taxon>Tracheophyta</taxon>
        <taxon>Spermatophyta</taxon>
        <taxon>Magnoliopsida</taxon>
        <taxon>Liliopsida</taxon>
        <taxon>Poales</taxon>
        <taxon>Poaceae</taxon>
        <taxon>PACMAD clade</taxon>
        <taxon>Panicoideae</taxon>
        <taxon>Panicodae</taxon>
        <taxon>Paniceae</taxon>
        <taxon>Dichantheliinae</taxon>
        <taxon>Dichanthelium</taxon>
    </lineage>
</organism>
<accession>A0A1E5VDE1</accession>
<reference evidence="3 4" key="1">
    <citation type="submission" date="2016-09" db="EMBL/GenBank/DDBJ databases">
        <title>The draft genome of Dichanthelium oligosanthes: A C3 panicoid grass species.</title>
        <authorList>
            <person name="Studer A.J."/>
            <person name="Schnable J.C."/>
            <person name="Brutnell T.P."/>
        </authorList>
    </citation>
    <scope>NUCLEOTIDE SEQUENCE [LARGE SCALE GENOMIC DNA]</scope>
    <source>
        <strain evidence="4">cv. Kellogg 1175</strain>
        <tissue evidence="3">Leaf</tissue>
    </source>
</reference>
<dbReference type="STRING" id="888268.A0A1E5VDE1"/>
<evidence type="ECO:0000259" key="2">
    <source>
        <dbReference type="Pfam" id="PF25072"/>
    </source>
</evidence>
<feature type="domain" description="DUF7796" evidence="2">
    <location>
        <begin position="145"/>
        <end position="404"/>
    </location>
</feature>
<name>A0A1E5VDE1_9POAL</name>
<dbReference type="AlphaFoldDB" id="A0A1E5VDE1"/>
<protein>
    <recommendedName>
        <fullName evidence="2">DUF7796 domain-containing protein</fullName>
    </recommendedName>
</protein>